<organism evidence="4 5">
    <name type="scientific">Massilia eburnea</name>
    <dbReference type="NCBI Taxonomy" id="1776165"/>
    <lineage>
        <taxon>Bacteria</taxon>
        <taxon>Pseudomonadati</taxon>
        <taxon>Pseudomonadota</taxon>
        <taxon>Betaproteobacteria</taxon>
        <taxon>Burkholderiales</taxon>
        <taxon>Oxalobacteraceae</taxon>
        <taxon>Telluria group</taxon>
        <taxon>Massilia</taxon>
    </lineage>
</organism>
<evidence type="ECO:0000259" key="2">
    <source>
        <dbReference type="Pfam" id="PF06586"/>
    </source>
</evidence>
<evidence type="ECO:0000259" key="3">
    <source>
        <dbReference type="Pfam" id="PF23536"/>
    </source>
</evidence>
<gene>
    <name evidence="4" type="ORF">GM658_06075</name>
</gene>
<dbReference type="Pfam" id="PF06586">
    <property type="entry name" value="TraK_N"/>
    <property type="match status" value="1"/>
</dbReference>
<dbReference type="Proteomes" id="UP000472320">
    <property type="component" value="Unassembled WGS sequence"/>
</dbReference>
<evidence type="ECO:0000313" key="5">
    <source>
        <dbReference type="Proteomes" id="UP000472320"/>
    </source>
</evidence>
<feature type="signal peptide" evidence="1">
    <location>
        <begin position="1"/>
        <end position="20"/>
    </location>
</feature>
<feature type="domain" description="TraK N-terminal" evidence="2">
    <location>
        <begin position="26"/>
        <end position="143"/>
    </location>
</feature>
<keyword evidence="1" id="KW-0732">Signal</keyword>
<reference evidence="4 5" key="1">
    <citation type="submission" date="2019-11" db="EMBL/GenBank/DDBJ databases">
        <title>Type strains purchased from KCTC, JCM and DSMZ.</title>
        <authorList>
            <person name="Lu H."/>
        </authorList>
    </citation>
    <scope>NUCLEOTIDE SEQUENCE [LARGE SCALE GENOMIC DNA]</scope>
    <source>
        <strain evidence="4 5">JCM 31587</strain>
    </source>
</reference>
<dbReference type="InterPro" id="IPR010563">
    <property type="entry name" value="TraK_N"/>
</dbReference>
<name>A0A6L6QD99_9BURK</name>
<dbReference type="AlphaFoldDB" id="A0A6L6QD99"/>
<sequence>MNRKTLPWLVALCASAMCSAEQVRPAKDGATIEVAIAKDAPTRIRIQGDRIVDVVGNVQSSTGCDPRPPDAGAAGAVIPSTPAPVTSARGDVMLNCDLERGEVFISPVGAGDKPISLFISSARATYTLRLRRADIEADTIVIDDRSPRASSAATRPQRSASHVRAAKGMLVAMASVRPGAAYRVEDMERPIALWKEADFKLVRKVEGQDLVGELYSLTNISATPMVLAEQEFDREEGGVVAVAIEHHNLQPGDATSVFVIRSQEERP</sequence>
<feature type="domain" description="TraK C-terminal" evidence="3">
    <location>
        <begin position="158"/>
        <end position="261"/>
    </location>
</feature>
<keyword evidence="5" id="KW-1185">Reference proteome</keyword>
<feature type="chain" id="PRO_5027010651" evidence="1">
    <location>
        <begin position="21"/>
        <end position="267"/>
    </location>
</feature>
<dbReference type="EMBL" id="WNKX01000003">
    <property type="protein sequence ID" value="MTW10165.1"/>
    <property type="molecule type" value="Genomic_DNA"/>
</dbReference>
<dbReference type="RefSeq" id="WP_155453097.1">
    <property type="nucleotide sequence ID" value="NZ_WNKX01000003.1"/>
</dbReference>
<evidence type="ECO:0000313" key="4">
    <source>
        <dbReference type="EMBL" id="MTW10165.1"/>
    </source>
</evidence>
<evidence type="ECO:0000256" key="1">
    <source>
        <dbReference type="SAM" id="SignalP"/>
    </source>
</evidence>
<protein>
    <submittedName>
        <fullName evidence="4">Conjugal transfer pilus assembly protein TraK</fullName>
    </submittedName>
</protein>
<accession>A0A6L6QD99</accession>
<proteinExistence type="predicted"/>
<dbReference type="Pfam" id="PF23536">
    <property type="entry name" value="TraK_C"/>
    <property type="match status" value="1"/>
</dbReference>
<dbReference type="OrthoDB" id="8700053at2"/>
<comment type="caution">
    <text evidence="4">The sequence shown here is derived from an EMBL/GenBank/DDBJ whole genome shotgun (WGS) entry which is preliminary data.</text>
</comment>
<dbReference type="InterPro" id="IPR055397">
    <property type="entry name" value="TraK_C"/>
</dbReference>